<feature type="transmembrane region" description="Helical" evidence="1">
    <location>
        <begin position="88"/>
        <end position="107"/>
    </location>
</feature>
<gene>
    <name evidence="3" type="ORF">CAL65_11535</name>
</gene>
<reference evidence="4" key="1">
    <citation type="submission" date="2017-05" db="EMBL/GenBank/DDBJ databases">
        <authorList>
            <person name="Sharma S."/>
            <person name="Sidhu C."/>
            <person name="Pinnaka A.K."/>
        </authorList>
    </citation>
    <scope>NUCLEOTIDE SEQUENCE [LARGE SCALE GENOMIC DNA]</scope>
    <source>
        <strain evidence="4">AK93</strain>
    </source>
</reference>
<sequence length="118" mass="12815">MGSLVWFDRIVLILGLWLVLAAFILPMPDGVTGAPGLNSLLTGLLLVLFSGAAIVLGGRWQDWLNLLLGIWLILAPWVLGYLEVPVAAWVHTILGLIVAAISLFAIVQKARMGKVFER</sequence>
<feature type="transmembrane region" description="Helical" evidence="1">
    <location>
        <begin position="7"/>
        <end position="25"/>
    </location>
</feature>
<keyword evidence="1" id="KW-0472">Membrane</keyword>
<dbReference type="Pfam" id="PF03779">
    <property type="entry name" value="SPW"/>
    <property type="match status" value="1"/>
</dbReference>
<comment type="caution">
    <text evidence="3">The sequence shown here is derived from an EMBL/GenBank/DDBJ whole genome shotgun (WGS) entry which is preliminary data.</text>
</comment>
<evidence type="ECO:0000313" key="4">
    <source>
        <dbReference type="Proteomes" id="UP000256763"/>
    </source>
</evidence>
<protein>
    <recommendedName>
        <fullName evidence="2">SPW repeat-containing integral membrane domain-containing protein</fullName>
    </recommendedName>
</protein>
<accession>A0A3E0WV88</accession>
<feature type="transmembrane region" description="Helical" evidence="1">
    <location>
        <begin position="63"/>
        <end position="82"/>
    </location>
</feature>
<proteinExistence type="predicted"/>
<evidence type="ECO:0000256" key="1">
    <source>
        <dbReference type="SAM" id="Phobius"/>
    </source>
</evidence>
<dbReference type="InterPro" id="IPR005530">
    <property type="entry name" value="SPW"/>
</dbReference>
<feature type="transmembrane region" description="Helical" evidence="1">
    <location>
        <begin position="37"/>
        <end position="56"/>
    </location>
</feature>
<dbReference type="AlphaFoldDB" id="A0A3E0WV88"/>
<dbReference type="Proteomes" id="UP000256763">
    <property type="component" value="Unassembled WGS sequence"/>
</dbReference>
<dbReference type="RefSeq" id="WP_116302228.1">
    <property type="nucleotide sequence ID" value="NZ_NFZV01000009.1"/>
</dbReference>
<organism evidence="3 4">
    <name type="scientific">Alkalilimnicola ehrlichii</name>
    <dbReference type="NCBI Taxonomy" id="351052"/>
    <lineage>
        <taxon>Bacteria</taxon>
        <taxon>Pseudomonadati</taxon>
        <taxon>Pseudomonadota</taxon>
        <taxon>Gammaproteobacteria</taxon>
        <taxon>Chromatiales</taxon>
        <taxon>Ectothiorhodospiraceae</taxon>
        <taxon>Alkalilimnicola</taxon>
    </lineage>
</organism>
<keyword evidence="1" id="KW-1133">Transmembrane helix</keyword>
<keyword evidence="4" id="KW-1185">Reference proteome</keyword>
<dbReference type="EMBL" id="NFZW01000010">
    <property type="protein sequence ID" value="RFA36081.1"/>
    <property type="molecule type" value="Genomic_DNA"/>
</dbReference>
<feature type="domain" description="SPW repeat-containing integral membrane" evidence="2">
    <location>
        <begin position="6"/>
        <end position="103"/>
    </location>
</feature>
<keyword evidence="1" id="KW-0812">Transmembrane</keyword>
<evidence type="ECO:0000313" key="3">
    <source>
        <dbReference type="EMBL" id="RFA36081.1"/>
    </source>
</evidence>
<name>A0A3E0WV88_9GAMM</name>
<evidence type="ECO:0000259" key="2">
    <source>
        <dbReference type="Pfam" id="PF03779"/>
    </source>
</evidence>